<dbReference type="InterPro" id="IPR015943">
    <property type="entry name" value="WD40/YVTN_repeat-like_dom_sf"/>
</dbReference>
<evidence type="ECO:0000259" key="6">
    <source>
        <dbReference type="Pfam" id="PF03178"/>
    </source>
</evidence>
<feature type="domain" description="RSE1/DDB1/CPSF1 second beta-propeller" evidence="8">
    <location>
        <begin position="443"/>
        <end position="785"/>
    </location>
</feature>
<comment type="subcellular location">
    <subcellularLocation>
        <location evidence="1">Nucleus</location>
    </subcellularLocation>
</comment>
<evidence type="ECO:0000256" key="3">
    <source>
        <dbReference type="ARBA" id="ARBA00022728"/>
    </source>
</evidence>
<dbReference type="InterPro" id="IPR058543">
    <property type="entry name" value="Beta-prop_RSE1/DDB1/CPSF1_2nd"/>
</dbReference>
<dbReference type="GO" id="GO:0003676">
    <property type="term" value="F:nucleic acid binding"/>
    <property type="evidence" value="ECO:0007669"/>
    <property type="project" value="InterPro"/>
</dbReference>
<evidence type="ECO:0000313" key="10">
    <source>
        <dbReference type="Proteomes" id="UP000001460"/>
    </source>
</evidence>
<dbReference type="Pfam" id="PF10433">
    <property type="entry name" value="Beta-prop_RSE1_1st"/>
    <property type="match status" value="1"/>
</dbReference>
<dbReference type="PANTHER" id="PTHR10644">
    <property type="entry name" value="DNA REPAIR/RNA PROCESSING CPSF FAMILY"/>
    <property type="match status" value="1"/>
</dbReference>
<dbReference type="GO" id="GO:0008380">
    <property type="term" value="P:RNA splicing"/>
    <property type="evidence" value="ECO:0007669"/>
    <property type="project" value="UniProtKB-KW"/>
</dbReference>
<dbReference type="InterPro" id="IPR050358">
    <property type="entry name" value="RSE1/DDB1/CFT1"/>
</dbReference>
<dbReference type="GO" id="GO:0006397">
    <property type="term" value="P:mRNA processing"/>
    <property type="evidence" value="ECO:0007669"/>
    <property type="project" value="UniProtKB-KW"/>
</dbReference>
<gene>
    <name evidence="9" type="ORF">CMU_041600</name>
</gene>
<evidence type="ECO:0000256" key="2">
    <source>
        <dbReference type="ARBA" id="ARBA00022664"/>
    </source>
</evidence>
<feature type="domain" description="RSE1/DDB1/CPSF1 first beta-propeller" evidence="7">
    <location>
        <begin position="15"/>
        <end position="358"/>
    </location>
</feature>
<evidence type="ECO:0000313" key="9">
    <source>
        <dbReference type="EMBL" id="EEA05088.1"/>
    </source>
</evidence>
<name>B6AA47_CRYMR</name>
<keyword evidence="2" id="KW-0507">mRNA processing</keyword>
<dbReference type="OrthoDB" id="436637at2759"/>
<accession>B6AA47</accession>
<organism evidence="9 10">
    <name type="scientific">Cryptosporidium muris (strain RN66)</name>
    <dbReference type="NCBI Taxonomy" id="441375"/>
    <lineage>
        <taxon>Eukaryota</taxon>
        <taxon>Sar</taxon>
        <taxon>Alveolata</taxon>
        <taxon>Apicomplexa</taxon>
        <taxon>Conoidasida</taxon>
        <taxon>Coccidia</taxon>
        <taxon>Eucoccidiorida</taxon>
        <taxon>Eimeriorina</taxon>
        <taxon>Cryptosporidiidae</taxon>
        <taxon>Cryptosporidium</taxon>
    </lineage>
</organism>
<dbReference type="eggNOG" id="KOG1898">
    <property type="taxonomic scope" value="Eukaryota"/>
</dbReference>
<dbReference type="GO" id="GO:0005681">
    <property type="term" value="C:spliceosomal complex"/>
    <property type="evidence" value="ECO:0007669"/>
    <property type="project" value="UniProtKB-KW"/>
</dbReference>
<dbReference type="RefSeq" id="XP_002139437.1">
    <property type="nucleotide sequence ID" value="XM_002139401.1"/>
</dbReference>
<dbReference type="VEuPathDB" id="CryptoDB:CMU_041600"/>
<dbReference type="Pfam" id="PF03178">
    <property type="entry name" value="CPSF_A"/>
    <property type="match status" value="1"/>
</dbReference>
<keyword evidence="3" id="KW-0747">Spliceosome</keyword>
<dbReference type="FunFam" id="2.130.10.10:FF:001143">
    <property type="entry name" value="Pre-mRNA-splicing factor rse-1, putative"/>
    <property type="match status" value="1"/>
</dbReference>
<proteinExistence type="predicted"/>
<keyword evidence="4" id="KW-0508">mRNA splicing</keyword>
<keyword evidence="10" id="KW-1185">Reference proteome</keyword>
<dbReference type="EMBL" id="DS989726">
    <property type="protein sequence ID" value="EEA05088.1"/>
    <property type="molecule type" value="Genomic_DNA"/>
</dbReference>
<dbReference type="Proteomes" id="UP000001460">
    <property type="component" value="Unassembled WGS sequence"/>
</dbReference>
<reference evidence="9" key="1">
    <citation type="submission" date="2008-06" db="EMBL/GenBank/DDBJ databases">
        <authorList>
            <person name="Lorenzi H."/>
            <person name="Inman J."/>
            <person name="Miller J."/>
            <person name="Schobel S."/>
            <person name="Amedeo P."/>
            <person name="Caler E.V."/>
            <person name="da Silva J."/>
        </authorList>
    </citation>
    <scope>NUCLEOTIDE SEQUENCE [LARGE SCALE GENOMIC DNA]</scope>
    <source>
        <strain evidence="9">RN66</strain>
    </source>
</reference>
<dbReference type="InterPro" id="IPR018846">
    <property type="entry name" value="Beta-prop_RSE1/DDB1/CPSF1_1st"/>
</dbReference>
<evidence type="ECO:0000256" key="5">
    <source>
        <dbReference type="ARBA" id="ARBA00023242"/>
    </source>
</evidence>
<keyword evidence="5" id="KW-0539">Nucleus</keyword>
<dbReference type="OMA" id="PRATGHW"/>
<dbReference type="GeneID" id="6994237"/>
<dbReference type="STRING" id="441375.B6AA47"/>
<sequence length="1300" mass="145616">MPYFYSLTLEPQGAILGAIQGSYSAARAHEVVVNRGRSLELLQIDTSTGRIGSVCRMEVFSLIRCIANFRLIGSSRDFIVATSDSGNIVLLEYKKENKLFVQLHSEPYGKSGCRRIVPGQYLGVDPGGRSIMISAIERQKFVYTLNFENKDTKSINISSPIEVHKSNMICFSLVAVDVGYDNPMFATIEQAYDTQIDDCTQRQLIFWEVDLGLNHVIRKSAFNISLTSHLVLSVPGGSEGPGGVLVCDQKGLYYYNIDHTVLFCSYPQRFGAPNDAGTAIVSSALHKLRKFFFILIQSECGDIYRVQFMHNEGIVNKIKIYYYDTIPLCNSMLVLRSGFLFAAHEFGNHSNYQFLTLGDDENDSYSSSISVLAGNTINSYEKVFFRPRNCHCIRKVDIMHSLSPIIDMKIADSSGEFGPQIYVACGRGPRSTLRICTYGKAVEEMAETPLPGRPRFIWTLKKGGTSYILNKETSETLEDEGNYHSFIIISFIDRTLVLSVGEQVEEISDSPFTLSESTIYASSMELKNSYLQILETYVKLITEEKIYEWKAPDGRHIVAADSNGRQISLALSGGYIVILEMNTIDLISGTTNSIMGLTELCHREVSYDIICISIQQLIYPTKLCREYVAVGTSTDNSVRVYWINTADKKLKQTSTQVMPNASSIPENIVLYKPGLNDSLYLLIGLNNGVLLCCIVDELNGTLSDNRSRFLGGKSIKMVRVGIGEYNKLSTFCMANRPWIVNHNGRSLNYIPIQYRTLDTVAPFHTKQFKNGFVAVSGTTLVIFQVLYDDSGTFTHSIIKLNYTPRKLLFLPPPQLFCGLETLMVSGILDIPKSQMIAIIETDHNAFDYNTKKEIIEALQKMYDDDNKSLEEIGTKNEVLTEVKHELSSHSTINTADEGVMDVDDTTNSAKQEDSIDKILGIPGSDNALLPESEVGSFLAGDGIWGSCIRVVNSTTKTTEQLLYLDVNEGCISACVCKFDEMDLPCLVVGTTYGMKLRKEYNENSSTLGATIKVYNYDTNFNLKLVHVTPIENVATCMIGWRGRLLVSINKTLRIYSLGKKKLLKKCEYRNIPEVLVWLKVINDRIFAGDIRHGVIIFKYHSVQNRLSIIANDIMPRWLTSACEILDYHTVITSDKFDNLIVCRVPTEASSNYDFTSNFNSQTNTSSYMKPYQINPVAHFHVGDLVTCIHKNQLSPLGVETLIFGTILGSIGTLTPITNKDDVDLLCKLELLLRNESPSLMSRDHLMFRSYYAPVLNVIDGDLCETFTSYSSDVQARIASSLDISIQEIFKKLDDLRTRVL</sequence>
<dbReference type="Gene3D" id="2.130.10.10">
    <property type="entry name" value="YVTN repeat-like/Quinoprotein amine dehydrogenase"/>
    <property type="match status" value="3"/>
</dbReference>
<dbReference type="InterPro" id="IPR004871">
    <property type="entry name" value="RSE1/DDB1/CPSF1_C"/>
</dbReference>
<evidence type="ECO:0000259" key="8">
    <source>
        <dbReference type="Pfam" id="PF23726"/>
    </source>
</evidence>
<feature type="domain" description="RSE1/DDB1/CPSF1 C-terminal" evidence="6">
    <location>
        <begin position="946"/>
        <end position="1267"/>
    </location>
</feature>
<protein>
    <submittedName>
        <fullName evidence="9">Spliceosomal protein SAP 130, putative</fullName>
    </submittedName>
</protein>
<evidence type="ECO:0000259" key="7">
    <source>
        <dbReference type="Pfam" id="PF10433"/>
    </source>
</evidence>
<evidence type="ECO:0000256" key="1">
    <source>
        <dbReference type="ARBA" id="ARBA00004123"/>
    </source>
</evidence>
<evidence type="ECO:0000256" key="4">
    <source>
        <dbReference type="ARBA" id="ARBA00023187"/>
    </source>
</evidence>
<dbReference type="Pfam" id="PF23726">
    <property type="entry name" value="Beta-prop_RSE1_2nd"/>
    <property type="match status" value="1"/>
</dbReference>